<dbReference type="AlphaFoldDB" id="A0A8B6CZV5"/>
<keyword evidence="8" id="KW-0067">ATP-binding</keyword>
<evidence type="ECO:0000256" key="8">
    <source>
        <dbReference type="ARBA" id="ARBA00022840"/>
    </source>
</evidence>
<accession>A0A8B6CZV5</accession>
<dbReference type="GO" id="GO:0042292">
    <property type="term" value="F:URM1 activating enzyme activity"/>
    <property type="evidence" value="ECO:0007669"/>
    <property type="project" value="TreeGrafter"/>
</dbReference>
<dbReference type="GO" id="GO:0006777">
    <property type="term" value="P:Mo-molybdopterin cofactor biosynthetic process"/>
    <property type="evidence" value="ECO:0007669"/>
    <property type="project" value="UniProtKB-KW"/>
</dbReference>
<keyword evidence="12" id="KW-0548">Nucleotidyltransferase</keyword>
<dbReference type="GO" id="GO:0004792">
    <property type="term" value="F:thiosulfate-cyanide sulfurtransferase activity"/>
    <property type="evidence" value="ECO:0007669"/>
    <property type="project" value="TreeGrafter"/>
</dbReference>
<dbReference type="Proteomes" id="UP000596742">
    <property type="component" value="Unassembled WGS sequence"/>
</dbReference>
<evidence type="ECO:0000256" key="3">
    <source>
        <dbReference type="ARBA" id="ARBA00022679"/>
    </source>
</evidence>
<keyword evidence="13" id="KW-1185">Reference proteome</keyword>
<comment type="subcellular location">
    <subcellularLocation>
        <location evidence="1">Cytoplasm</location>
        <location evidence="1">Cytosol</location>
    </subcellularLocation>
</comment>
<dbReference type="FunFam" id="3.40.50.720:FF:000206">
    <property type="entry name" value="Adenylyltransferase and sulfurtransferase MOCS3"/>
    <property type="match status" value="1"/>
</dbReference>
<dbReference type="SUPFAM" id="SSF69572">
    <property type="entry name" value="Activating enzymes of the ubiquitin-like proteins"/>
    <property type="match status" value="1"/>
</dbReference>
<name>A0A8B6CZV5_MYTGA</name>
<proteinExistence type="predicted"/>
<organism evidence="12 13">
    <name type="scientific">Mytilus galloprovincialis</name>
    <name type="common">Mediterranean mussel</name>
    <dbReference type="NCBI Taxonomy" id="29158"/>
    <lineage>
        <taxon>Eukaryota</taxon>
        <taxon>Metazoa</taxon>
        <taxon>Spiralia</taxon>
        <taxon>Lophotrochozoa</taxon>
        <taxon>Mollusca</taxon>
        <taxon>Bivalvia</taxon>
        <taxon>Autobranchia</taxon>
        <taxon>Pteriomorphia</taxon>
        <taxon>Mytilida</taxon>
        <taxon>Mytiloidea</taxon>
        <taxon>Mytilidae</taxon>
        <taxon>Mytilinae</taxon>
        <taxon>Mytilus</taxon>
    </lineage>
</organism>
<evidence type="ECO:0000313" key="13">
    <source>
        <dbReference type="Proteomes" id="UP000596742"/>
    </source>
</evidence>
<dbReference type="GO" id="GO:0002143">
    <property type="term" value="P:tRNA wobble position uridine thiolation"/>
    <property type="evidence" value="ECO:0007669"/>
    <property type="project" value="TreeGrafter"/>
</dbReference>
<dbReference type="InterPro" id="IPR045886">
    <property type="entry name" value="ThiF/MoeB/HesA"/>
</dbReference>
<keyword evidence="4" id="KW-0819">tRNA processing</keyword>
<keyword evidence="10" id="KW-0511">Multifunctional enzyme</keyword>
<keyword evidence="6" id="KW-0547">Nucleotide-binding</keyword>
<evidence type="ECO:0000256" key="7">
    <source>
        <dbReference type="ARBA" id="ARBA00022833"/>
    </source>
</evidence>
<evidence type="ECO:0000256" key="10">
    <source>
        <dbReference type="ARBA" id="ARBA00023268"/>
    </source>
</evidence>
<keyword evidence="7" id="KW-0862">Zinc</keyword>
<dbReference type="GO" id="GO:0005524">
    <property type="term" value="F:ATP binding"/>
    <property type="evidence" value="ECO:0007669"/>
    <property type="project" value="UniProtKB-KW"/>
</dbReference>
<keyword evidence="2" id="KW-0963">Cytoplasm</keyword>
<dbReference type="EMBL" id="UYJE01002677">
    <property type="protein sequence ID" value="VDI12832.1"/>
    <property type="molecule type" value="Genomic_DNA"/>
</dbReference>
<evidence type="ECO:0000256" key="6">
    <source>
        <dbReference type="ARBA" id="ARBA00022741"/>
    </source>
</evidence>
<dbReference type="InterPro" id="IPR000594">
    <property type="entry name" value="ThiF_NAD_FAD-bd"/>
</dbReference>
<evidence type="ECO:0000259" key="11">
    <source>
        <dbReference type="Pfam" id="PF00899"/>
    </source>
</evidence>
<evidence type="ECO:0000256" key="1">
    <source>
        <dbReference type="ARBA" id="ARBA00004514"/>
    </source>
</evidence>
<keyword evidence="9" id="KW-0501">Molybdenum cofactor biosynthesis</keyword>
<dbReference type="GO" id="GO:0005829">
    <property type="term" value="C:cytosol"/>
    <property type="evidence" value="ECO:0007669"/>
    <property type="project" value="UniProtKB-SubCell"/>
</dbReference>
<evidence type="ECO:0000256" key="5">
    <source>
        <dbReference type="ARBA" id="ARBA00022723"/>
    </source>
</evidence>
<evidence type="ECO:0000256" key="9">
    <source>
        <dbReference type="ARBA" id="ARBA00023150"/>
    </source>
</evidence>
<dbReference type="CDD" id="cd00757">
    <property type="entry name" value="ThiF_MoeB_HesA_family"/>
    <property type="match status" value="1"/>
</dbReference>
<dbReference type="NCBIfam" id="NF004281">
    <property type="entry name" value="PRK05690.1"/>
    <property type="match status" value="1"/>
</dbReference>
<evidence type="ECO:0000256" key="4">
    <source>
        <dbReference type="ARBA" id="ARBA00022694"/>
    </source>
</evidence>
<dbReference type="InterPro" id="IPR035985">
    <property type="entry name" value="Ubiquitin-activating_enz"/>
</dbReference>
<evidence type="ECO:0000256" key="2">
    <source>
        <dbReference type="ARBA" id="ARBA00022490"/>
    </source>
</evidence>
<keyword evidence="5" id="KW-0479">Metal-binding</keyword>
<dbReference type="Gene3D" id="3.40.50.720">
    <property type="entry name" value="NAD(P)-binding Rossmann-like Domain"/>
    <property type="match status" value="1"/>
</dbReference>
<dbReference type="PANTHER" id="PTHR10953:SF102">
    <property type="entry name" value="ADENYLYLTRANSFERASE AND SULFURTRANSFERASE MOCS3"/>
    <property type="match status" value="1"/>
</dbReference>
<evidence type="ECO:0000313" key="12">
    <source>
        <dbReference type="EMBL" id="VDI12832.1"/>
    </source>
</evidence>
<protein>
    <submittedName>
        <fullName evidence="12">Adenylyltransferase and sulfurtransferase</fullName>
        <ecNumber evidence="12">2.7.7.80</ecNumber>
    </submittedName>
</protein>
<gene>
    <name evidence="12" type="ORF">MGAL_10B018202</name>
</gene>
<comment type="caution">
    <text evidence="12">The sequence shown here is derived from an EMBL/GenBank/DDBJ whole genome shotgun (WGS) entry which is preliminary data.</text>
</comment>
<dbReference type="Pfam" id="PF00899">
    <property type="entry name" value="ThiF"/>
    <property type="match status" value="1"/>
</dbReference>
<dbReference type="PANTHER" id="PTHR10953">
    <property type="entry name" value="UBIQUITIN-ACTIVATING ENZYME E1"/>
    <property type="match status" value="1"/>
</dbReference>
<keyword evidence="3 12" id="KW-0808">Transferase</keyword>
<feature type="domain" description="THIF-type NAD/FAD binding fold" evidence="11">
    <location>
        <begin position="60"/>
        <end position="296"/>
    </location>
</feature>
<dbReference type="GO" id="GO:0061605">
    <property type="term" value="F:molybdopterin-synthase adenylyltransferase activity"/>
    <property type="evidence" value="ECO:0007669"/>
    <property type="project" value="UniProtKB-EC"/>
</dbReference>
<dbReference type="EC" id="2.7.7.80" evidence="12"/>
<dbReference type="GO" id="GO:0046872">
    <property type="term" value="F:metal ion binding"/>
    <property type="evidence" value="ECO:0007669"/>
    <property type="project" value="UniProtKB-KW"/>
</dbReference>
<sequence length="338" mass="36901">MIKQDIADLQKQINEKQMELDNLKEMLNTKSEFRHPSLTVEALDCLEKSDNLSNEQIGRYSRQLILPEIGVKGQLSLSSKSVLIVGAGGLGCPSAVYLAAAGVGRIGIVDYDEVELNNLHRQILHTEKRVGTPKSSSVASSCTQLNSLVECIPYHLQLDSTNALRLIKQYDVVLDATDNVATRYLLNDACILANKPLVSGSALRFEGQLTVYNYEGGPCYRCLYPKPPPPETVTNCSDGGVLGVIPGIIGCMQALEAIKICAGIDPSFSQKLLLFDGLQGSFRSIKIRGRQPTCPVCGDNPSITELIDYEQFCGARANDKVNIRCICVHFAFVFNSSL</sequence>
<dbReference type="OrthoDB" id="10261062at2759"/>
<dbReference type="GO" id="GO:0032447">
    <property type="term" value="P:protein urmylation"/>
    <property type="evidence" value="ECO:0007669"/>
    <property type="project" value="TreeGrafter"/>
</dbReference>
<reference evidence="12" key="1">
    <citation type="submission" date="2018-11" db="EMBL/GenBank/DDBJ databases">
        <authorList>
            <person name="Alioto T."/>
            <person name="Alioto T."/>
        </authorList>
    </citation>
    <scope>NUCLEOTIDE SEQUENCE</scope>
</reference>